<accession>A0A1I2TQ24</accession>
<dbReference type="Pfam" id="PF10677">
    <property type="entry name" value="DUF2490"/>
    <property type="match status" value="1"/>
</dbReference>
<evidence type="ECO:0000313" key="3">
    <source>
        <dbReference type="Proteomes" id="UP000198724"/>
    </source>
</evidence>
<evidence type="ECO:0000256" key="1">
    <source>
        <dbReference type="SAM" id="SignalP"/>
    </source>
</evidence>
<keyword evidence="1" id="KW-0732">Signal</keyword>
<dbReference type="InterPro" id="IPR019619">
    <property type="entry name" value="DUF2490"/>
</dbReference>
<dbReference type="Proteomes" id="UP000198724">
    <property type="component" value="Unassembled WGS sequence"/>
</dbReference>
<name>A0A1I2TQ24_9BACT</name>
<protein>
    <recommendedName>
        <fullName evidence="4">DUF2490 domain-containing protein</fullName>
    </recommendedName>
</protein>
<dbReference type="AlphaFoldDB" id="A0A1I2TQ24"/>
<dbReference type="OrthoDB" id="1118734at2"/>
<sequence>MVCSYLAYGLCFVLAYLLAVSCAFSQGTAKQVTHQQLIWYGYHNTLELHPKWLVNTEVEERRFMNPDAQHHFLVRSQLRRQLGNNWDASVGFMYSLQSPQEPKSTENLVVPELRPHLQLDYRQALNKLTIAHRYRAERRYFRNTANEDLAEGYQANYRFRYRLSLEYPLFLIRQQALRVRVNDEIMINAGKRVANNRFDQNRIYLGLSYPIHKSINLEAGYLKWFQQRASGSQFYSRDIIRLIVNHKINLRRKETDAVE</sequence>
<reference evidence="3" key="1">
    <citation type="submission" date="2016-10" db="EMBL/GenBank/DDBJ databases">
        <authorList>
            <person name="Varghese N."/>
            <person name="Submissions S."/>
        </authorList>
    </citation>
    <scope>NUCLEOTIDE SEQUENCE [LARGE SCALE GENOMIC DNA]</scope>
    <source>
        <strain evidence="3">LP51</strain>
    </source>
</reference>
<proteinExistence type="predicted"/>
<organism evidence="2 3">
    <name type="scientific">Pontibacter chinhatensis</name>
    <dbReference type="NCBI Taxonomy" id="1436961"/>
    <lineage>
        <taxon>Bacteria</taxon>
        <taxon>Pseudomonadati</taxon>
        <taxon>Bacteroidota</taxon>
        <taxon>Cytophagia</taxon>
        <taxon>Cytophagales</taxon>
        <taxon>Hymenobacteraceae</taxon>
        <taxon>Pontibacter</taxon>
    </lineage>
</organism>
<gene>
    <name evidence="2" type="ORF">SAMN05421739_103230</name>
</gene>
<dbReference type="EMBL" id="FOOT01000003">
    <property type="protein sequence ID" value="SFG67020.1"/>
    <property type="molecule type" value="Genomic_DNA"/>
</dbReference>
<feature type="chain" id="PRO_5011784701" description="DUF2490 domain-containing protein" evidence="1">
    <location>
        <begin position="26"/>
        <end position="259"/>
    </location>
</feature>
<evidence type="ECO:0008006" key="4">
    <source>
        <dbReference type="Google" id="ProtNLM"/>
    </source>
</evidence>
<evidence type="ECO:0000313" key="2">
    <source>
        <dbReference type="EMBL" id="SFG67020.1"/>
    </source>
</evidence>
<feature type="signal peptide" evidence="1">
    <location>
        <begin position="1"/>
        <end position="25"/>
    </location>
</feature>
<keyword evidence="3" id="KW-1185">Reference proteome</keyword>